<keyword evidence="1" id="KW-0472">Membrane</keyword>
<dbReference type="Proteomes" id="UP001176960">
    <property type="component" value="Unassembled WGS sequence"/>
</dbReference>
<sequence length="103" mass="11958">MVGTLARLPPLRVHRDASQHHPRQQTHLGAVARPASVFVVARSPRRVLVMTVFAFAGRWESPPWWWVEIVIFLIFIWGSVGLFHGIMAFDRWLGRRKDARFDD</sequence>
<accession>A0AA35UJG9</accession>
<dbReference type="RefSeq" id="WP_289843633.1">
    <property type="nucleotide sequence ID" value="NZ_CATKSH010000016.1"/>
</dbReference>
<name>A0AA35UJG9_9PROT</name>
<evidence type="ECO:0000313" key="2">
    <source>
        <dbReference type="EMBL" id="CAI9121469.1"/>
    </source>
</evidence>
<dbReference type="EMBL" id="CATKSH010000016">
    <property type="protein sequence ID" value="CAI9121469.1"/>
    <property type="molecule type" value="Genomic_DNA"/>
</dbReference>
<protein>
    <submittedName>
        <fullName evidence="2">Uncharacterized protein</fullName>
    </submittedName>
</protein>
<proteinExistence type="predicted"/>
<reference evidence="2" key="1">
    <citation type="submission" date="2023-03" db="EMBL/GenBank/DDBJ databases">
        <authorList>
            <person name="Cleenwerck I."/>
        </authorList>
    </citation>
    <scope>NUCLEOTIDE SEQUENCE</scope>
    <source>
        <strain evidence="2">LMG 32879</strain>
    </source>
</reference>
<keyword evidence="3" id="KW-1185">Reference proteome</keyword>
<keyword evidence="1" id="KW-1133">Transmembrane helix</keyword>
<comment type="caution">
    <text evidence="2">The sequence shown here is derived from an EMBL/GenBank/DDBJ whole genome shotgun (WGS) entry which is preliminary data.</text>
</comment>
<gene>
    <name evidence="2" type="ORF">LMG32879_002316</name>
</gene>
<feature type="transmembrane region" description="Helical" evidence="1">
    <location>
        <begin position="64"/>
        <end position="89"/>
    </location>
</feature>
<keyword evidence="1" id="KW-0812">Transmembrane</keyword>
<dbReference type="AlphaFoldDB" id="A0AA35UJG9"/>
<evidence type="ECO:0000313" key="3">
    <source>
        <dbReference type="Proteomes" id="UP001176960"/>
    </source>
</evidence>
<evidence type="ECO:0000256" key="1">
    <source>
        <dbReference type="SAM" id="Phobius"/>
    </source>
</evidence>
<organism evidence="2 3">
    <name type="scientific">Brytella acorum</name>
    <dbReference type="NCBI Taxonomy" id="2959299"/>
    <lineage>
        <taxon>Bacteria</taxon>
        <taxon>Pseudomonadati</taxon>
        <taxon>Pseudomonadota</taxon>
        <taxon>Alphaproteobacteria</taxon>
        <taxon>Acetobacterales</taxon>
        <taxon>Acetobacteraceae</taxon>
        <taxon>Brytella</taxon>
    </lineage>
</organism>